<keyword evidence="3" id="KW-0804">Transcription</keyword>
<evidence type="ECO:0000256" key="1">
    <source>
        <dbReference type="ARBA" id="ARBA00023015"/>
    </source>
</evidence>
<dbReference type="AlphaFoldDB" id="A0A2K9LM40"/>
<dbReference type="GO" id="GO:0005829">
    <property type="term" value="C:cytosol"/>
    <property type="evidence" value="ECO:0007669"/>
    <property type="project" value="TreeGrafter"/>
</dbReference>
<dbReference type="GO" id="GO:0000976">
    <property type="term" value="F:transcription cis-regulatory region binding"/>
    <property type="evidence" value="ECO:0007669"/>
    <property type="project" value="TreeGrafter"/>
</dbReference>
<dbReference type="InterPro" id="IPR009057">
    <property type="entry name" value="Homeodomain-like_sf"/>
</dbReference>
<dbReference type="PROSITE" id="PS01124">
    <property type="entry name" value="HTH_ARAC_FAMILY_2"/>
    <property type="match status" value="1"/>
</dbReference>
<feature type="domain" description="HTH araC/xylS-type" evidence="4">
    <location>
        <begin position="237"/>
        <end position="335"/>
    </location>
</feature>
<dbReference type="Pfam" id="PF12833">
    <property type="entry name" value="HTH_18"/>
    <property type="match status" value="1"/>
</dbReference>
<dbReference type="RefSeq" id="WP_101894701.1">
    <property type="nucleotide sequence ID" value="NZ_CP022684.1"/>
</dbReference>
<dbReference type="SUPFAM" id="SSF46689">
    <property type="entry name" value="Homeodomain-like"/>
    <property type="match status" value="1"/>
</dbReference>
<dbReference type="GO" id="GO:0003700">
    <property type="term" value="F:DNA-binding transcription factor activity"/>
    <property type="evidence" value="ECO:0007669"/>
    <property type="project" value="InterPro"/>
</dbReference>
<dbReference type="SMART" id="SM00342">
    <property type="entry name" value="HTH_ARAC"/>
    <property type="match status" value="1"/>
</dbReference>
<dbReference type="InterPro" id="IPR020449">
    <property type="entry name" value="Tscrpt_reg_AraC-type_HTH"/>
</dbReference>
<reference evidence="6" key="1">
    <citation type="submission" date="2017-08" db="EMBL/GenBank/DDBJ databases">
        <title>Direct submision.</title>
        <authorList>
            <person name="Kim S.-J."/>
            <person name="Rhee S.-K."/>
        </authorList>
    </citation>
    <scope>NUCLEOTIDE SEQUENCE [LARGE SCALE GENOMIC DNA]</scope>
    <source>
        <strain evidence="6">GI5</strain>
    </source>
</reference>
<protein>
    <recommendedName>
        <fullName evidence="4">HTH araC/xylS-type domain-containing protein</fullName>
    </recommendedName>
</protein>
<dbReference type="PANTHER" id="PTHR47894">
    <property type="entry name" value="HTH-TYPE TRANSCRIPTIONAL REGULATOR GADX"/>
    <property type="match status" value="1"/>
</dbReference>
<dbReference type="Proteomes" id="UP000235116">
    <property type="component" value="Chromosome"/>
</dbReference>
<sequence length="340" mass="37952">MTASTLTSWALLVWEELDARNLDANAIFREAGLNPAKLSNAGARFPVTNMVQLWGLAQDATDAGFGVAAGERWNPTTFHALGFAWLASNSLGDALHRLARYGRFLNDGLDYALFSEKVLYRFRVSANLQRLPAASRVRSDAAGDAGIVAFVKMCRLLLGDSFSPMEVASPHPPSGASILLEQYTRCPVHYGKDYIELVFDRHDIERKLHSGNDELTQAHEQIILKHMSNLEQDELSAKVQLSIMERLPSGNVKETDIASGLNMSSRTMQRRLLDEGVNFQSLLQEARQKLADQYIRDENLSINEIAYLLGFSEQANFTRAFKRWTGVSPTRFRTDALADV</sequence>
<dbReference type="InterPro" id="IPR032687">
    <property type="entry name" value="AraC-type_N"/>
</dbReference>
<dbReference type="OrthoDB" id="5722175at2"/>
<dbReference type="EMBL" id="CP022684">
    <property type="protein sequence ID" value="AUM13323.1"/>
    <property type="molecule type" value="Genomic_DNA"/>
</dbReference>
<keyword evidence="6" id="KW-1185">Reference proteome</keyword>
<evidence type="ECO:0000259" key="4">
    <source>
        <dbReference type="PROSITE" id="PS01124"/>
    </source>
</evidence>
<dbReference type="PRINTS" id="PR00032">
    <property type="entry name" value="HTHARAC"/>
</dbReference>
<dbReference type="InterPro" id="IPR018060">
    <property type="entry name" value="HTH_AraC"/>
</dbReference>
<dbReference type="KEGG" id="kak:Kalk_13210"/>
<evidence type="ECO:0000313" key="5">
    <source>
        <dbReference type="EMBL" id="AUM13323.1"/>
    </source>
</evidence>
<evidence type="ECO:0000256" key="3">
    <source>
        <dbReference type="ARBA" id="ARBA00023163"/>
    </source>
</evidence>
<name>A0A2K9LM40_9GAMM</name>
<dbReference type="PANTHER" id="PTHR47894:SF1">
    <property type="entry name" value="HTH-TYPE TRANSCRIPTIONAL REGULATOR VQSM"/>
    <property type="match status" value="1"/>
</dbReference>
<accession>A0A2K9LM40</accession>
<organism evidence="5 6">
    <name type="scientific">Ketobacter alkanivorans</name>
    <dbReference type="NCBI Taxonomy" id="1917421"/>
    <lineage>
        <taxon>Bacteria</taxon>
        <taxon>Pseudomonadati</taxon>
        <taxon>Pseudomonadota</taxon>
        <taxon>Gammaproteobacteria</taxon>
        <taxon>Pseudomonadales</taxon>
        <taxon>Ketobacteraceae</taxon>
        <taxon>Ketobacter</taxon>
    </lineage>
</organism>
<gene>
    <name evidence="5" type="ORF">Kalk_13210</name>
</gene>
<evidence type="ECO:0000313" key="6">
    <source>
        <dbReference type="Proteomes" id="UP000235116"/>
    </source>
</evidence>
<keyword evidence="2" id="KW-0238">DNA-binding</keyword>
<dbReference type="Pfam" id="PF12625">
    <property type="entry name" value="Arabinose_bd"/>
    <property type="match status" value="1"/>
</dbReference>
<keyword evidence="1" id="KW-0805">Transcription regulation</keyword>
<proteinExistence type="predicted"/>
<evidence type="ECO:0000256" key="2">
    <source>
        <dbReference type="ARBA" id="ARBA00023125"/>
    </source>
</evidence>
<dbReference type="Gene3D" id="1.10.10.60">
    <property type="entry name" value="Homeodomain-like"/>
    <property type="match status" value="1"/>
</dbReference>